<feature type="domain" description="Ketopantoate reductase N-terminal" evidence="5">
    <location>
        <begin position="3"/>
        <end position="150"/>
    </location>
</feature>
<dbReference type="Pfam" id="PF08546">
    <property type="entry name" value="ApbA_C"/>
    <property type="match status" value="1"/>
</dbReference>
<gene>
    <name evidence="7" type="ORF">FHX41_1983</name>
</gene>
<dbReference type="GO" id="GO:0008677">
    <property type="term" value="F:2-dehydropantoate 2-reductase activity"/>
    <property type="evidence" value="ECO:0007669"/>
    <property type="project" value="UniProtKB-EC"/>
</dbReference>
<keyword evidence="3 4" id="KW-0560">Oxidoreductase</keyword>
<dbReference type="InterPro" id="IPR051402">
    <property type="entry name" value="KPR-Related"/>
</dbReference>
<dbReference type="InterPro" id="IPR003710">
    <property type="entry name" value="ApbA"/>
</dbReference>
<dbReference type="InterPro" id="IPR013328">
    <property type="entry name" value="6PGD_dom2"/>
</dbReference>
<dbReference type="UniPathway" id="UPA00028">
    <property type="reaction ID" value="UER00004"/>
</dbReference>
<dbReference type="Gene3D" id="1.10.1040.10">
    <property type="entry name" value="N-(1-d-carboxylethyl)-l-norvaline Dehydrogenase, domain 2"/>
    <property type="match status" value="1"/>
</dbReference>
<evidence type="ECO:0000259" key="5">
    <source>
        <dbReference type="Pfam" id="PF02558"/>
    </source>
</evidence>
<dbReference type="EMBL" id="VFPO01000001">
    <property type="protein sequence ID" value="TQM68338.1"/>
    <property type="molecule type" value="Genomic_DNA"/>
</dbReference>
<comment type="caution">
    <text evidence="7">The sequence shown here is derived from an EMBL/GenBank/DDBJ whole genome shotgun (WGS) entry which is preliminary data.</text>
</comment>
<evidence type="ECO:0000313" key="8">
    <source>
        <dbReference type="Proteomes" id="UP000316706"/>
    </source>
</evidence>
<dbReference type="AlphaFoldDB" id="A0A543ICM2"/>
<keyword evidence="4" id="KW-0566">Pantothenate biosynthesis</keyword>
<feature type="domain" description="Ketopantoate reductase C-terminal" evidence="6">
    <location>
        <begin position="177"/>
        <end position="298"/>
    </location>
</feature>
<organism evidence="7 8">
    <name type="scientific">Actinomadura hallensis</name>
    <dbReference type="NCBI Taxonomy" id="337895"/>
    <lineage>
        <taxon>Bacteria</taxon>
        <taxon>Bacillati</taxon>
        <taxon>Actinomycetota</taxon>
        <taxon>Actinomycetes</taxon>
        <taxon>Streptosporangiales</taxon>
        <taxon>Thermomonosporaceae</taxon>
        <taxon>Actinomadura</taxon>
    </lineage>
</organism>
<comment type="pathway">
    <text evidence="4">Cofactor biosynthesis; (R)-pantothenate biosynthesis; (R)-pantoate from 3-methyl-2-oxobutanoate: step 2/2.</text>
</comment>
<sequence>MRICVVGCGAMGSVYAARLCRAGHEVSVVDRWRAHVEAIARDGLHVTGPDGEFRAAVAAHTAAPAEPVDLVVLAVKAADVPEAAAGLAPLLRPETTVLTIQNGLGSADVVAEAVGPGRLAIGVASGFGAGLRGPGRVHHNAMRALRFGAHSSLPAERVEEVAAAWRAAGFDAEAVDDVIAMQWEKLICNVAYSAPCALTGLTVGEVRDHPELSRTSRAAAVEAWETARARGVAIDVPDPVELVRDFAARMPGAKPSALLDHEARRPSEIDVINGAVPREAAKAGRTAPVNQALTALALHREAAWRAATD</sequence>
<evidence type="ECO:0000256" key="4">
    <source>
        <dbReference type="RuleBase" id="RU362068"/>
    </source>
</evidence>
<dbReference type="Gene3D" id="3.40.50.720">
    <property type="entry name" value="NAD(P)-binding Rossmann-like Domain"/>
    <property type="match status" value="1"/>
</dbReference>
<comment type="catalytic activity">
    <reaction evidence="4">
        <text>(R)-pantoate + NADP(+) = 2-dehydropantoate + NADPH + H(+)</text>
        <dbReference type="Rhea" id="RHEA:16233"/>
        <dbReference type="ChEBI" id="CHEBI:11561"/>
        <dbReference type="ChEBI" id="CHEBI:15378"/>
        <dbReference type="ChEBI" id="CHEBI:15980"/>
        <dbReference type="ChEBI" id="CHEBI:57783"/>
        <dbReference type="ChEBI" id="CHEBI:58349"/>
        <dbReference type="EC" id="1.1.1.169"/>
    </reaction>
</comment>
<evidence type="ECO:0000256" key="3">
    <source>
        <dbReference type="ARBA" id="ARBA00023002"/>
    </source>
</evidence>
<evidence type="ECO:0000256" key="2">
    <source>
        <dbReference type="ARBA" id="ARBA00022857"/>
    </source>
</evidence>
<comment type="function">
    <text evidence="4">Catalyzes the NADPH-dependent reduction of ketopantoate into pantoic acid.</text>
</comment>
<dbReference type="EC" id="1.1.1.169" evidence="4"/>
<dbReference type="InterPro" id="IPR013752">
    <property type="entry name" value="KPA_reductase"/>
</dbReference>
<dbReference type="InterPro" id="IPR013332">
    <property type="entry name" value="KPR_N"/>
</dbReference>
<dbReference type="SUPFAM" id="SSF48179">
    <property type="entry name" value="6-phosphogluconate dehydrogenase C-terminal domain-like"/>
    <property type="match status" value="1"/>
</dbReference>
<keyword evidence="2 4" id="KW-0521">NADP</keyword>
<dbReference type="RefSeq" id="WP_141967724.1">
    <property type="nucleotide sequence ID" value="NZ_VFPO01000001.1"/>
</dbReference>
<dbReference type="SUPFAM" id="SSF51735">
    <property type="entry name" value="NAD(P)-binding Rossmann-fold domains"/>
    <property type="match status" value="1"/>
</dbReference>
<keyword evidence="8" id="KW-1185">Reference proteome</keyword>
<dbReference type="NCBIfam" id="TIGR00745">
    <property type="entry name" value="apbA_panE"/>
    <property type="match status" value="1"/>
</dbReference>
<reference evidence="7 8" key="1">
    <citation type="submission" date="2019-06" db="EMBL/GenBank/DDBJ databases">
        <title>Sequencing the genomes of 1000 actinobacteria strains.</title>
        <authorList>
            <person name="Klenk H.-P."/>
        </authorList>
    </citation>
    <scope>NUCLEOTIDE SEQUENCE [LARGE SCALE GENOMIC DNA]</scope>
    <source>
        <strain evidence="7 8">DSM 45043</strain>
    </source>
</reference>
<accession>A0A543ICM2</accession>
<evidence type="ECO:0000256" key="1">
    <source>
        <dbReference type="ARBA" id="ARBA00007870"/>
    </source>
</evidence>
<dbReference type="InterPro" id="IPR008927">
    <property type="entry name" value="6-PGluconate_DH-like_C_sf"/>
</dbReference>
<dbReference type="Proteomes" id="UP000316706">
    <property type="component" value="Unassembled WGS sequence"/>
</dbReference>
<evidence type="ECO:0000259" key="6">
    <source>
        <dbReference type="Pfam" id="PF08546"/>
    </source>
</evidence>
<dbReference type="GO" id="GO:0015940">
    <property type="term" value="P:pantothenate biosynthetic process"/>
    <property type="evidence" value="ECO:0007669"/>
    <property type="project" value="UniProtKB-UniPathway"/>
</dbReference>
<dbReference type="Pfam" id="PF02558">
    <property type="entry name" value="ApbA"/>
    <property type="match status" value="1"/>
</dbReference>
<dbReference type="PANTHER" id="PTHR21708">
    <property type="entry name" value="PROBABLE 2-DEHYDROPANTOATE 2-REDUCTASE"/>
    <property type="match status" value="1"/>
</dbReference>
<dbReference type="GO" id="GO:0005737">
    <property type="term" value="C:cytoplasm"/>
    <property type="evidence" value="ECO:0007669"/>
    <property type="project" value="TreeGrafter"/>
</dbReference>
<protein>
    <recommendedName>
        <fullName evidence="4">2-dehydropantoate 2-reductase</fullName>
        <ecNumber evidence="4">1.1.1.169</ecNumber>
    </recommendedName>
    <alternativeName>
        <fullName evidence="4">Ketopantoate reductase</fullName>
    </alternativeName>
</protein>
<comment type="similarity">
    <text evidence="1 4">Belongs to the ketopantoate reductase family.</text>
</comment>
<evidence type="ECO:0000313" key="7">
    <source>
        <dbReference type="EMBL" id="TQM68338.1"/>
    </source>
</evidence>
<dbReference type="InterPro" id="IPR036291">
    <property type="entry name" value="NAD(P)-bd_dom_sf"/>
</dbReference>
<dbReference type="FunFam" id="1.10.1040.10:FF:000017">
    <property type="entry name" value="2-dehydropantoate 2-reductase"/>
    <property type="match status" value="1"/>
</dbReference>
<dbReference type="OrthoDB" id="9796561at2"/>
<proteinExistence type="inferred from homology"/>
<name>A0A543ICM2_9ACTN</name>
<dbReference type="PANTHER" id="PTHR21708:SF26">
    <property type="entry name" value="2-DEHYDROPANTOATE 2-REDUCTASE"/>
    <property type="match status" value="1"/>
</dbReference>